<dbReference type="PROSITE" id="PS00028">
    <property type="entry name" value="ZINC_FINGER_C2H2_1"/>
    <property type="match status" value="1"/>
</dbReference>
<dbReference type="OrthoDB" id="1667110at2759"/>
<dbReference type="SMART" id="SM00355">
    <property type="entry name" value="ZnF_C2H2"/>
    <property type="match status" value="7"/>
</dbReference>
<dbReference type="InterPro" id="IPR013087">
    <property type="entry name" value="Znf_C2H2_type"/>
</dbReference>
<dbReference type="GO" id="GO:0046872">
    <property type="term" value="F:metal ion binding"/>
    <property type="evidence" value="ECO:0007669"/>
    <property type="project" value="UniProtKB-KW"/>
</dbReference>
<accession>A0A7R8CXA1</accession>
<keyword evidence="5" id="KW-0560">Oxidoreductase</keyword>
<dbReference type="GO" id="GO:0140683">
    <property type="term" value="F:histone H3K9me/H3K9me2 demethylase activity"/>
    <property type="evidence" value="ECO:0007669"/>
    <property type="project" value="UniProtKB-EC"/>
</dbReference>
<dbReference type="InterPro" id="IPR003347">
    <property type="entry name" value="JmjC_dom"/>
</dbReference>
<sequence length="1035" mass="119172">MKKEEEEEETTLYETKASENHEISFKQCPICFTSFPSAVPTLSSIHLTRHFEDEIKSLLGEDKLCCPKCSQTFDKEDLTILHLGIEHDLTSEKLVAWKKKQSLKIHLKVDSALTCIVLKGFCPLCSPSNMKQESPRSISFLTNHIGIQHRYLDICWDEHLHRRYNNELDDSETPDEKENDNEIKPSKNYKSVILAFSCEICGARLSNQTSLFKHSALVHFKDDLARYISHSGICLLCPLRNKPRKYPILHVAIFHEKIQELLNNEVTILDKRNHRDTGYTFCPVCQKEGTYDFLHFSLHYSIPSHQDIIKHDSKLKKLVSQMEVYCILCGKNLRSNHFYSHYYRHFKKIIDLKKNGDSCHLCDGFPSFKSSLELEMHFKEEHFPQYLDNHFTSIQSIEDVSRLRKLFNPDSDSSSTSVSNYCSKKRKLNCDYCTEGYHEDKYYEHMSPTTFSGSAAGDLVVHSADYHKNLDRILNQICTSFNAEEVNSNANSNRVDLGSFKSTQRLHIRTITRSFIGCKRPYICPKCQYEASSYISLLRHFCTSHGHLLDQLNDEVHPSSSSSTALLSKSSNNFEDINKSRLNISVTYKEDGKDFLKKRSPIKSSKNQDFSSLISNIAKENDISLNPSPKGSSWERSSLNEPSINVSFDREPRIMTKILSSKIYPDVDHEWLCDGRLLILNDPTCSGNKKLFQDQWKRGQPVLVEILAIFDTIYDFWNGFERVQDRLKDSRGNPMLLKLKDWPPTLDIADYIPKRYNEFISSLILPEYTQREGYLNLASFIPKFFLRPELGPKMYIAYGSALYSDKGSTNLHIDMSDAVNLLVHVGMSEDGDPVENAKEVYKEVDEADCDILMKWRVRNEGRLPGALWHIYHPSDTNKIRCFLNKVALEKGKRLDPHDDPIHDQSNYLDGPLRLKLYENYGVKGYGIIQCAGDTVFIPAGACHQVRNLHNCIKIAEDFVSPENTSHCLHLTQEFRHLTDFHTNHEDKLQIKNLMYHSVKTAITVLKDHMDNPPSPSNSQKGDSLMDNNEEYLDVL</sequence>
<evidence type="ECO:0000256" key="1">
    <source>
        <dbReference type="ARBA" id="ARBA00004123"/>
    </source>
</evidence>
<dbReference type="Pfam" id="PF02373">
    <property type="entry name" value="JmjC"/>
    <property type="match status" value="1"/>
</dbReference>
<evidence type="ECO:0000256" key="4">
    <source>
        <dbReference type="SAM" id="MobiDB-lite"/>
    </source>
</evidence>
<keyword evidence="6" id="KW-1185">Reference proteome</keyword>
<dbReference type="SMART" id="SM00558">
    <property type="entry name" value="JmjC"/>
    <property type="match status" value="1"/>
</dbReference>
<dbReference type="GO" id="GO:0000785">
    <property type="term" value="C:chromatin"/>
    <property type="evidence" value="ECO:0007669"/>
    <property type="project" value="TreeGrafter"/>
</dbReference>
<evidence type="ECO:0000256" key="3">
    <source>
        <dbReference type="ARBA" id="ARBA00023242"/>
    </source>
</evidence>
<keyword evidence="3" id="KW-0539">Nucleus</keyword>
<protein>
    <submittedName>
        <fullName evidence="5">KDM3</fullName>
        <ecNumber evidence="5">1.14.11.65</ecNumber>
    </submittedName>
</protein>
<dbReference type="GO" id="GO:0000118">
    <property type="term" value="C:histone deacetylase complex"/>
    <property type="evidence" value="ECO:0007669"/>
    <property type="project" value="TreeGrafter"/>
</dbReference>
<reference evidence="5" key="1">
    <citation type="submission" date="2021-02" db="EMBL/GenBank/DDBJ databases">
        <authorList>
            <person name="Bekaert M."/>
        </authorList>
    </citation>
    <scope>NUCLEOTIDE SEQUENCE</scope>
    <source>
        <strain evidence="5">IoA-00</strain>
    </source>
</reference>
<dbReference type="SUPFAM" id="SSF51197">
    <property type="entry name" value="Clavaminate synthase-like"/>
    <property type="match status" value="1"/>
</dbReference>
<proteinExistence type="predicted"/>
<dbReference type="InterPro" id="IPR045109">
    <property type="entry name" value="LSDs-like"/>
</dbReference>
<dbReference type="PROSITE" id="PS50157">
    <property type="entry name" value="ZINC_FINGER_C2H2_2"/>
    <property type="match status" value="1"/>
</dbReference>
<feature type="region of interest" description="Disordered" evidence="4">
    <location>
        <begin position="1007"/>
        <end position="1026"/>
    </location>
</feature>
<name>A0A7R8CXA1_LEPSM</name>
<dbReference type="PANTHER" id="PTHR12549:SF38">
    <property type="entry name" value="JMJC DOMAIN-CONTAINING HISTONE DEMETHYLASE 2, ISOFORM A"/>
    <property type="match status" value="1"/>
</dbReference>
<dbReference type="Proteomes" id="UP000675881">
    <property type="component" value="Chromosome 4"/>
</dbReference>
<dbReference type="GO" id="GO:0031490">
    <property type="term" value="F:chromatin DNA binding"/>
    <property type="evidence" value="ECO:0007669"/>
    <property type="project" value="TreeGrafter"/>
</dbReference>
<dbReference type="EC" id="1.14.11.65" evidence="5"/>
<dbReference type="PANTHER" id="PTHR12549">
    <property type="entry name" value="JMJC DOMAIN-CONTAINING HISTONE DEMETHYLATION PROTEIN"/>
    <property type="match status" value="1"/>
</dbReference>
<dbReference type="GO" id="GO:0006357">
    <property type="term" value="P:regulation of transcription by RNA polymerase II"/>
    <property type="evidence" value="ECO:0007669"/>
    <property type="project" value="TreeGrafter"/>
</dbReference>
<organism evidence="5 6">
    <name type="scientific">Lepeophtheirus salmonis</name>
    <name type="common">Salmon louse</name>
    <name type="synonym">Caligus salmonis</name>
    <dbReference type="NCBI Taxonomy" id="72036"/>
    <lineage>
        <taxon>Eukaryota</taxon>
        <taxon>Metazoa</taxon>
        <taxon>Ecdysozoa</taxon>
        <taxon>Arthropoda</taxon>
        <taxon>Crustacea</taxon>
        <taxon>Multicrustacea</taxon>
        <taxon>Hexanauplia</taxon>
        <taxon>Copepoda</taxon>
        <taxon>Siphonostomatoida</taxon>
        <taxon>Caligidae</taxon>
        <taxon>Lepeophtheirus</taxon>
    </lineage>
</organism>
<dbReference type="PROSITE" id="PS51184">
    <property type="entry name" value="JMJC"/>
    <property type="match status" value="1"/>
</dbReference>
<keyword evidence="2" id="KW-0479">Metal-binding</keyword>
<gene>
    <name evidence="5" type="ORF">LSAA_8872</name>
</gene>
<dbReference type="EMBL" id="HG994583">
    <property type="protein sequence ID" value="CAF2913225.1"/>
    <property type="molecule type" value="Genomic_DNA"/>
</dbReference>
<comment type="subcellular location">
    <subcellularLocation>
        <location evidence="1">Nucleus</location>
    </subcellularLocation>
</comment>
<evidence type="ECO:0000256" key="2">
    <source>
        <dbReference type="ARBA" id="ARBA00022723"/>
    </source>
</evidence>
<evidence type="ECO:0000313" key="5">
    <source>
        <dbReference type="EMBL" id="CAF2913225.1"/>
    </source>
</evidence>
<dbReference type="AlphaFoldDB" id="A0A7R8CXA1"/>
<dbReference type="Gene3D" id="2.60.120.650">
    <property type="entry name" value="Cupin"/>
    <property type="match status" value="2"/>
</dbReference>
<evidence type="ECO:0000313" key="6">
    <source>
        <dbReference type="Proteomes" id="UP000675881"/>
    </source>
</evidence>
<dbReference type="GO" id="GO:0003712">
    <property type="term" value="F:transcription coregulator activity"/>
    <property type="evidence" value="ECO:0007669"/>
    <property type="project" value="TreeGrafter"/>
</dbReference>